<evidence type="ECO:0000259" key="1">
    <source>
        <dbReference type="PROSITE" id="PS51186"/>
    </source>
</evidence>
<dbReference type="AlphaFoldDB" id="A0A1C3EKX5"/>
<dbReference type="STRING" id="1080227.A8L45_08610"/>
<proteinExistence type="predicted"/>
<dbReference type="EMBL" id="LYBM01000012">
    <property type="protein sequence ID" value="ODA33875.1"/>
    <property type="molecule type" value="Genomic_DNA"/>
</dbReference>
<dbReference type="PANTHER" id="PTHR43415">
    <property type="entry name" value="SPERMIDINE N(1)-ACETYLTRANSFERASE"/>
    <property type="match status" value="1"/>
</dbReference>
<dbReference type="InterPro" id="IPR000182">
    <property type="entry name" value="GNAT_dom"/>
</dbReference>
<protein>
    <submittedName>
        <fullName evidence="2">Acetyltransferase</fullName>
    </submittedName>
</protein>
<dbReference type="Pfam" id="PF13302">
    <property type="entry name" value="Acetyltransf_3"/>
    <property type="match status" value="1"/>
</dbReference>
<reference evidence="2 3" key="1">
    <citation type="submission" date="2016-05" db="EMBL/GenBank/DDBJ databases">
        <title>Genomic Taxonomy of the Vibrionaceae.</title>
        <authorList>
            <person name="Gomez-Gil B."/>
            <person name="Enciso-Ibarra J."/>
        </authorList>
    </citation>
    <scope>NUCLEOTIDE SEQUENCE [LARGE SCALE GENOMIC DNA]</scope>
    <source>
        <strain evidence="2 3">CAIM 1920</strain>
    </source>
</reference>
<dbReference type="PROSITE" id="PS51186">
    <property type="entry name" value="GNAT"/>
    <property type="match status" value="1"/>
</dbReference>
<dbReference type="InterPro" id="IPR016181">
    <property type="entry name" value="Acyl_CoA_acyltransferase"/>
</dbReference>
<gene>
    <name evidence="2" type="ORF">A8L45_08610</name>
</gene>
<dbReference type="Proteomes" id="UP000094936">
    <property type="component" value="Unassembled WGS sequence"/>
</dbReference>
<dbReference type="RefSeq" id="WP_068901275.1">
    <property type="nucleotide sequence ID" value="NZ_JBHUIF010000004.1"/>
</dbReference>
<name>A0A1C3EKX5_9GAMM</name>
<organism evidence="2 3">
    <name type="scientific">Veronia pacifica</name>
    <dbReference type="NCBI Taxonomy" id="1080227"/>
    <lineage>
        <taxon>Bacteria</taxon>
        <taxon>Pseudomonadati</taxon>
        <taxon>Pseudomonadota</taxon>
        <taxon>Gammaproteobacteria</taxon>
        <taxon>Vibrionales</taxon>
        <taxon>Vibrionaceae</taxon>
        <taxon>Veronia</taxon>
    </lineage>
</organism>
<dbReference type="GO" id="GO:0016747">
    <property type="term" value="F:acyltransferase activity, transferring groups other than amino-acyl groups"/>
    <property type="evidence" value="ECO:0007669"/>
    <property type="project" value="InterPro"/>
</dbReference>
<sequence>MQLPQDISLRPLEIEDTDAFYRWFSEPDIVRYSLSGFQYPRSKSDIVAWLRESNKEDKTVNFGITAAGSDEVIGYAGITSISTINRSGEYFILIGERDSWGKGIGTIVTKKVIEYGFCSLGLHRIELTAFSTNIGAIKAYENAGFHHEGVKRQAGFRDGEFIDKVQMSILATEWPHSTERSPNV</sequence>
<dbReference type="OrthoDB" id="9801656at2"/>
<dbReference type="Gene3D" id="3.40.630.30">
    <property type="match status" value="1"/>
</dbReference>
<dbReference type="SUPFAM" id="SSF55729">
    <property type="entry name" value="Acyl-CoA N-acyltransferases (Nat)"/>
    <property type="match status" value="1"/>
</dbReference>
<feature type="domain" description="N-acetyltransferase" evidence="1">
    <location>
        <begin position="7"/>
        <end position="172"/>
    </location>
</feature>
<comment type="caution">
    <text evidence="2">The sequence shown here is derived from an EMBL/GenBank/DDBJ whole genome shotgun (WGS) entry which is preliminary data.</text>
</comment>
<keyword evidence="2" id="KW-0808">Transferase</keyword>
<dbReference type="PANTHER" id="PTHR43415:SF3">
    <property type="entry name" value="GNAT-FAMILY ACETYLTRANSFERASE"/>
    <property type="match status" value="1"/>
</dbReference>
<evidence type="ECO:0000313" key="2">
    <source>
        <dbReference type="EMBL" id="ODA33875.1"/>
    </source>
</evidence>
<dbReference type="CDD" id="cd04301">
    <property type="entry name" value="NAT_SF"/>
    <property type="match status" value="1"/>
</dbReference>
<accession>A0A1C3EKX5</accession>
<evidence type="ECO:0000313" key="3">
    <source>
        <dbReference type="Proteomes" id="UP000094936"/>
    </source>
</evidence>
<keyword evidence="3" id="KW-1185">Reference proteome</keyword>